<accession>A0ABQ6MRG9</accession>
<evidence type="ECO:0008006" key="3">
    <source>
        <dbReference type="Google" id="ProtNLM"/>
    </source>
</evidence>
<evidence type="ECO:0000313" key="1">
    <source>
        <dbReference type="EMBL" id="GMI31399.1"/>
    </source>
</evidence>
<comment type="caution">
    <text evidence="1">The sequence shown here is derived from an EMBL/GenBank/DDBJ whole genome shotgun (WGS) entry which is preliminary data.</text>
</comment>
<proteinExistence type="predicted"/>
<dbReference type="SUPFAM" id="SSF53335">
    <property type="entry name" value="S-adenosyl-L-methionine-dependent methyltransferases"/>
    <property type="match status" value="1"/>
</dbReference>
<reference evidence="1 2" key="1">
    <citation type="journal article" date="2023" name="Commun. Biol.">
        <title>Genome analysis of Parmales, the sister group of diatoms, reveals the evolutionary specialization of diatoms from phago-mixotrophs to photoautotrophs.</title>
        <authorList>
            <person name="Ban H."/>
            <person name="Sato S."/>
            <person name="Yoshikawa S."/>
            <person name="Yamada K."/>
            <person name="Nakamura Y."/>
            <person name="Ichinomiya M."/>
            <person name="Sato N."/>
            <person name="Blanc-Mathieu R."/>
            <person name="Endo H."/>
            <person name="Kuwata A."/>
            <person name="Ogata H."/>
        </authorList>
    </citation>
    <scope>NUCLEOTIDE SEQUENCE [LARGE SCALE GENOMIC DNA]</scope>
</reference>
<dbReference type="Proteomes" id="UP001165060">
    <property type="component" value="Unassembled WGS sequence"/>
</dbReference>
<dbReference type="PANTHER" id="PTHR14614">
    <property type="entry name" value="HEPATOCELLULAR CARCINOMA-ASSOCIATED ANTIGEN"/>
    <property type="match status" value="1"/>
</dbReference>
<organism evidence="1 2">
    <name type="scientific">Tetraparma gracilis</name>
    <dbReference type="NCBI Taxonomy" id="2962635"/>
    <lineage>
        <taxon>Eukaryota</taxon>
        <taxon>Sar</taxon>
        <taxon>Stramenopiles</taxon>
        <taxon>Ochrophyta</taxon>
        <taxon>Bolidophyceae</taxon>
        <taxon>Parmales</taxon>
        <taxon>Triparmaceae</taxon>
        <taxon>Tetraparma</taxon>
    </lineage>
</organism>
<dbReference type="PANTHER" id="PTHR14614:SF109">
    <property type="entry name" value="RIBOSOMAL LYSINE N-METHYLTRANSFERASE 5"/>
    <property type="match status" value="1"/>
</dbReference>
<gene>
    <name evidence="1" type="ORF">TeGR_g4616</name>
</gene>
<dbReference type="InterPro" id="IPR019410">
    <property type="entry name" value="Methyltransf_16"/>
</dbReference>
<sequence length="256" mass="26876">MDGDRDGDSDSSSSSALGALGFMFDAFNATSLKTYAFSPPSGPLTLHLNVIDDTPGACISGHYLWPAASLLCDHLCSASPPLPPAPARALELGAGCGLAGILAGCLLPAGSTLAFTDHDPGVLATCERNVLATLARLPAPHPGPLVGAGYFDLPWGDLGAAGPVLEGGRFELVLGSDVIYDRDIVRPLFETIGELLKPGGRMVMSQSFEYDGETEEEIDRMCEQVGVEREVVLDTFASGDESDENKGKIQYFSKPT</sequence>
<dbReference type="Pfam" id="PF10294">
    <property type="entry name" value="Methyltransf_16"/>
    <property type="match status" value="1"/>
</dbReference>
<protein>
    <recommendedName>
        <fullName evidence="3">Methyltransferase-domain-containing protein</fullName>
    </recommendedName>
</protein>
<dbReference type="EMBL" id="BRYB01003146">
    <property type="protein sequence ID" value="GMI31399.1"/>
    <property type="molecule type" value="Genomic_DNA"/>
</dbReference>
<evidence type="ECO:0000313" key="2">
    <source>
        <dbReference type="Proteomes" id="UP001165060"/>
    </source>
</evidence>
<name>A0ABQ6MRG9_9STRA</name>
<keyword evidence="2" id="KW-1185">Reference proteome</keyword>
<dbReference type="InterPro" id="IPR029063">
    <property type="entry name" value="SAM-dependent_MTases_sf"/>
</dbReference>
<dbReference type="Gene3D" id="3.40.50.150">
    <property type="entry name" value="Vaccinia Virus protein VP39"/>
    <property type="match status" value="1"/>
</dbReference>